<dbReference type="RefSeq" id="WP_236338730.1">
    <property type="nucleotide sequence ID" value="NZ_CAKMMF010000002.1"/>
</dbReference>
<feature type="chain" id="PRO_5045114494" description="SLH domain-containing protein" evidence="2">
    <location>
        <begin position="33"/>
        <end position="788"/>
    </location>
</feature>
<dbReference type="Pfam" id="PF00395">
    <property type="entry name" value="SLH"/>
    <property type="match status" value="2"/>
</dbReference>
<reference evidence="4" key="1">
    <citation type="submission" date="2022-01" db="EMBL/GenBank/DDBJ databases">
        <authorList>
            <person name="Criscuolo A."/>
        </authorList>
    </citation>
    <scope>NUCLEOTIDE SEQUENCE</scope>
    <source>
        <strain evidence="4">CIP111893</strain>
    </source>
</reference>
<organism evidence="4 5">
    <name type="scientific">Paenibacillus plantiphilus</name>
    <dbReference type="NCBI Taxonomy" id="2905650"/>
    <lineage>
        <taxon>Bacteria</taxon>
        <taxon>Bacillati</taxon>
        <taxon>Bacillota</taxon>
        <taxon>Bacilli</taxon>
        <taxon>Bacillales</taxon>
        <taxon>Paenibacillaceae</taxon>
        <taxon>Paenibacillus</taxon>
    </lineage>
</organism>
<evidence type="ECO:0000256" key="1">
    <source>
        <dbReference type="SAM" id="MobiDB-lite"/>
    </source>
</evidence>
<dbReference type="Pfam" id="PF16244">
    <property type="entry name" value="DUF4901"/>
    <property type="match status" value="2"/>
</dbReference>
<dbReference type="Proteomes" id="UP000838686">
    <property type="component" value="Unassembled WGS sequence"/>
</dbReference>
<comment type="caution">
    <text evidence="4">The sequence shown here is derived from an EMBL/GenBank/DDBJ whole genome shotgun (WGS) entry which is preliminary data.</text>
</comment>
<keyword evidence="5" id="KW-1185">Reference proteome</keyword>
<evidence type="ECO:0000259" key="3">
    <source>
        <dbReference type="PROSITE" id="PS51272"/>
    </source>
</evidence>
<keyword evidence="2" id="KW-0732">Signal</keyword>
<dbReference type="InterPro" id="IPR001119">
    <property type="entry name" value="SLH_dom"/>
</dbReference>
<feature type="domain" description="SLH" evidence="3">
    <location>
        <begin position="660"/>
        <end position="722"/>
    </location>
</feature>
<feature type="signal peptide" evidence="2">
    <location>
        <begin position="1"/>
        <end position="32"/>
    </location>
</feature>
<name>A0ABM9BUR5_9BACL</name>
<dbReference type="EMBL" id="CAKMMF010000002">
    <property type="protein sequence ID" value="CAH1193528.1"/>
    <property type="molecule type" value="Genomic_DNA"/>
</dbReference>
<evidence type="ECO:0000256" key="2">
    <source>
        <dbReference type="SAM" id="SignalP"/>
    </source>
</evidence>
<proteinExistence type="predicted"/>
<accession>A0ABM9BUR5</accession>
<feature type="domain" description="SLH" evidence="3">
    <location>
        <begin position="723"/>
        <end position="785"/>
    </location>
</feature>
<dbReference type="PROSITE" id="PS51272">
    <property type="entry name" value="SLH"/>
    <property type="match status" value="3"/>
</dbReference>
<evidence type="ECO:0000313" key="5">
    <source>
        <dbReference type="Proteomes" id="UP000838686"/>
    </source>
</evidence>
<sequence>MMSKRNKRKKHWLLALSAAVALTAAVPSVVQADKANSGRAVIDSGSNVGKTEGAAVKTTITKEKAEALVRGYVKIPDEYKLQSVNLYTRSDWNQQRNMWNLSFIYKLNGKQRGSIEASIDADSGVLLGYKSYIDNPNAKPAYPLKVNRDKAREIALTFVSSMASAYKDQLQFNADYGAELKPPLNGQVRHTLRFNRLVGDIPFMDNYIDVEVDSEGIILFYDVSWAEGVNFKGLKPALSTEGAEAKLLEASNPELVYYTPYGARNAKDPLLVYMMSPIAIDAITGEVVRDSYRDSRMPSATPLTEKPLGSRSKGGKSLSREQAVQVVKDAFTIPADAIQEEANYQEYVDEFTGETRAAWMLNWRSTKNGREEGAISAYVDSSTGEIRSYYSYTDMQNRDAATAKQLPYEEIKSKAVKFVEQQLPWLTHQLYIVQPGATEIEQISKEAERGQYNFSFQRKVDGARVENTQVHIAIDAVTGEIRNYNSELSSFEYPEKTPPIISRDEAAAAWMKVYKMELTYIVEASYIYNGAPIPVEKYNVMMAAGEIQPGESKQEMTTKLVYRLVPRLLDESVYLDAGTGEWRNSETGDKTQLEKPKAADIEGHWAQRELELMAAYKALDIVDGKVRPNQVVTRGELIKMLVLAMNSGRQPIMYSAQTKESAAFDDVGTGSNYYPYIQNALDQNLIDRGDGTFNPEGKVNREEMAELIVRALGYNTLAEHDSLFAITFKDAGNMEQKGQAAIAVGLGIMSLTNGSFVPDREVTRAEAATAFFRFLSVRAELQGESLRN</sequence>
<evidence type="ECO:0000313" key="4">
    <source>
        <dbReference type="EMBL" id="CAH1193528.1"/>
    </source>
</evidence>
<dbReference type="InterPro" id="IPR032599">
    <property type="entry name" value="YcdB/YcdC_rep_domain"/>
</dbReference>
<feature type="region of interest" description="Disordered" evidence="1">
    <location>
        <begin position="294"/>
        <end position="320"/>
    </location>
</feature>
<protein>
    <recommendedName>
        <fullName evidence="3">SLH domain-containing protein</fullName>
    </recommendedName>
</protein>
<feature type="domain" description="SLH" evidence="3">
    <location>
        <begin position="593"/>
        <end position="655"/>
    </location>
</feature>
<gene>
    <name evidence="4" type="ORF">PAECIP111893_00485</name>
</gene>